<accession>A0ACC0ATY1</accession>
<gene>
    <name evidence="1" type="ORF">M9H77_23048</name>
</gene>
<dbReference type="EMBL" id="CM044705">
    <property type="protein sequence ID" value="KAI5663725.1"/>
    <property type="molecule type" value="Genomic_DNA"/>
</dbReference>
<sequence length="94" mass="10898">MKFVTVSGAKILTTFDDVFYIIHILEPFYKFSASRKFSPFWTVFIEILGNFQANKMALHQYDMCRQDLSKEITRIDSISPFNGLKFGCPTFPLS</sequence>
<organism evidence="1 2">
    <name type="scientific">Catharanthus roseus</name>
    <name type="common">Madagascar periwinkle</name>
    <name type="synonym">Vinca rosea</name>
    <dbReference type="NCBI Taxonomy" id="4058"/>
    <lineage>
        <taxon>Eukaryota</taxon>
        <taxon>Viridiplantae</taxon>
        <taxon>Streptophyta</taxon>
        <taxon>Embryophyta</taxon>
        <taxon>Tracheophyta</taxon>
        <taxon>Spermatophyta</taxon>
        <taxon>Magnoliopsida</taxon>
        <taxon>eudicotyledons</taxon>
        <taxon>Gunneridae</taxon>
        <taxon>Pentapetalae</taxon>
        <taxon>asterids</taxon>
        <taxon>lamiids</taxon>
        <taxon>Gentianales</taxon>
        <taxon>Apocynaceae</taxon>
        <taxon>Rauvolfioideae</taxon>
        <taxon>Vinceae</taxon>
        <taxon>Catharanthinae</taxon>
        <taxon>Catharanthus</taxon>
    </lineage>
</organism>
<protein>
    <submittedName>
        <fullName evidence="1">Uncharacterized protein</fullName>
    </submittedName>
</protein>
<evidence type="ECO:0000313" key="2">
    <source>
        <dbReference type="Proteomes" id="UP001060085"/>
    </source>
</evidence>
<evidence type="ECO:0000313" key="1">
    <source>
        <dbReference type="EMBL" id="KAI5663725.1"/>
    </source>
</evidence>
<reference evidence="2" key="1">
    <citation type="journal article" date="2023" name="Nat. Plants">
        <title>Single-cell RNA sequencing provides a high-resolution roadmap for understanding the multicellular compartmentation of specialized metabolism.</title>
        <authorList>
            <person name="Sun S."/>
            <person name="Shen X."/>
            <person name="Li Y."/>
            <person name="Li Y."/>
            <person name="Wang S."/>
            <person name="Li R."/>
            <person name="Zhang H."/>
            <person name="Shen G."/>
            <person name="Guo B."/>
            <person name="Wei J."/>
            <person name="Xu J."/>
            <person name="St-Pierre B."/>
            <person name="Chen S."/>
            <person name="Sun C."/>
        </authorList>
    </citation>
    <scope>NUCLEOTIDE SEQUENCE [LARGE SCALE GENOMIC DNA]</scope>
</reference>
<comment type="caution">
    <text evidence="1">The sequence shown here is derived from an EMBL/GenBank/DDBJ whole genome shotgun (WGS) entry which is preliminary data.</text>
</comment>
<proteinExistence type="predicted"/>
<name>A0ACC0ATY1_CATRO</name>
<keyword evidence="2" id="KW-1185">Reference proteome</keyword>
<dbReference type="Proteomes" id="UP001060085">
    <property type="component" value="Linkage Group LG05"/>
</dbReference>